<dbReference type="RefSeq" id="XP_067820166.1">
    <property type="nucleotide sequence ID" value="XM_067964490.1"/>
</dbReference>
<dbReference type="EMBL" id="SHOA02000069">
    <property type="protein sequence ID" value="TDH70667.1"/>
    <property type="molecule type" value="Genomic_DNA"/>
</dbReference>
<organism evidence="2 3">
    <name type="scientific">Bremia lactucae</name>
    <name type="common">Lettuce downy mildew</name>
    <dbReference type="NCBI Taxonomy" id="4779"/>
    <lineage>
        <taxon>Eukaryota</taxon>
        <taxon>Sar</taxon>
        <taxon>Stramenopiles</taxon>
        <taxon>Oomycota</taxon>
        <taxon>Peronosporomycetes</taxon>
        <taxon>Peronosporales</taxon>
        <taxon>Peronosporaceae</taxon>
        <taxon>Bremia</taxon>
    </lineage>
</organism>
<keyword evidence="3" id="KW-1185">Reference proteome</keyword>
<evidence type="ECO:0000313" key="3">
    <source>
        <dbReference type="Proteomes" id="UP000294530"/>
    </source>
</evidence>
<protein>
    <submittedName>
        <fullName evidence="2">Uncharacterized protein</fullName>
    </submittedName>
</protein>
<evidence type="ECO:0000256" key="1">
    <source>
        <dbReference type="SAM" id="MobiDB-lite"/>
    </source>
</evidence>
<dbReference type="AlphaFoldDB" id="A0A976IG51"/>
<feature type="compositionally biased region" description="Basic and acidic residues" evidence="1">
    <location>
        <begin position="78"/>
        <end position="93"/>
    </location>
</feature>
<evidence type="ECO:0000313" key="2">
    <source>
        <dbReference type="EMBL" id="TDH70667.1"/>
    </source>
</evidence>
<comment type="caution">
    <text evidence="2">The sequence shown here is derived from an EMBL/GenBank/DDBJ whole genome shotgun (WGS) entry which is preliminary data.</text>
</comment>
<dbReference type="GeneID" id="94350161"/>
<reference evidence="2 3" key="1">
    <citation type="journal article" date="2021" name="Genome Biol.">
        <title>AFLAP: assembly-free linkage analysis pipeline using k-mers from genome sequencing data.</title>
        <authorList>
            <person name="Fletcher K."/>
            <person name="Zhang L."/>
            <person name="Gil J."/>
            <person name="Han R."/>
            <person name="Cavanaugh K."/>
            <person name="Michelmore R."/>
        </authorList>
    </citation>
    <scope>NUCLEOTIDE SEQUENCE [LARGE SCALE GENOMIC DNA]</scope>
    <source>
        <strain evidence="2 3">SF5</strain>
    </source>
</reference>
<accession>A0A976IG51</accession>
<name>A0A976IG51_BRELC</name>
<feature type="region of interest" description="Disordered" evidence="1">
    <location>
        <begin position="76"/>
        <end position="131"/>
    </location>
</feature>
<dbReference type="KEGG" id="blac:94350161"/>
<dbReference type="Proteomes" id="UP000294530">
    <property type="component" value="Unassembled WGS sequence"/>
</dbReference>
<gene>
    <name evidence="2" type="ORF">CCR75_006420</name>
</gene>
<sequence length="131" mass="14782">MLILLIVDDGNTQEARAGDEWFAIGGYDVKPDTLTFAKLFAAMSNRLSRRTFFRKQVANKQAAKGSAKITNYFAAVQPRHEEHNENDGPKEGEQPEEEEDKVDEETELAGNDTLAAIKRDLLMPRRNTRTT</sequence>
<feature type="compositionally biased region" description="Acidic residues" evidence="1">
    <location>
        <begin position="94"/>
        <end position="107"/>
    </location>
</feature>
<proteinExistence type="predicted"/>